<sequence>MKSTSGRRRVSRLLDSIAFLALALVLAWLAGTSIVRQTHYVDLYRAARTLERGQKLSLAAVERRSNDIERLIATRDCDDASLRSGVTLSLAAIERRNPALDFEGWAEALERGRQLLRVAAACSPHRGGFWARLAVVERLIAASPGRVVPLAALSIRLAPAELGVIRTRFQLWRTASTWMPADASAPLQADMRTILRQAQLTDIRQMIGNSAALKQLAGREALQMDGERQTELARLRFNEAAGAKRANRPRFDLLDKPRP</sequence>
<comment type="caution">
    <text evidence="1">The sequence shown here is derived from an EMBL/GenBank/DDBJ whole genome shotgun (WGS) entry which is preliminary data.</text>
</comment>
<organism evidence="1 2">
    <name type="scientific">Plantimonas leprariae</name>
    <dbReference type="NCBI Taxonomy" id="2615207"/>
    <lineage>
        <taxon>Bacteria</taxon>
        <taxon>Pseudomonadati</taxon>
        <taxon>Pseudomonadota</taxon>
        <taxon>Alphaproteobacteria</taxon>
        <taxon>Hyphomicrobiales</taxon>
        <taxon>Aurantimonadaceae</taxon>
        <taxon>Plantimonas</taxon>
    </lineage>
</organism>
<name>A0A7V7PN33_9HYPH</name>
<gene>
    <name evidence="1" type="ORF">F6X38_15395</name>
</gene>
<dbReference type="AlphaFoldDB" id="A0A7V7PN33"/>
<reference evidence="1 2" key="1">
    <citation type="submission" date="2019-09" db="EMBL/GenBank/DDBJ databases">
        <title>YIM 132180 draft genome.</title>
        <authorList>
            <person name="Zhang K."/>
        </authorList>
    </citation>
    <scope>NUCLEOTIDE SEQUENCE [LARGE SCALE GENOMIC DNA]</scope>
    <source>
        <strain evidence="1 2">YIM 132180</strain>
    </source>
</reference>
<evidence type="ECO:0000313" key="2">
    <source>
        <dbReference type="Proteomes" id="UP000432089"/>
    </source>
</evidence>
<dbReference type="Proteomes" id="UP000432089">
    <property type="component" value="Unassembled WGS sequence"/>
</dbReference>
<dbReference type="EMBL" id="VZDO01000012">
    <property type="protein sequence ID" value="KAB0678861.1"/>
    <property type="molecule type" value="Genomic_DNA"/>
</dbReference>
<evidence type="ECO:0000313" key="1">
    <source>
        <dbReference type="EMBL" id="KAB0678861.1"/>
    </source>
</evidence>
<accession>A0A7V7PN33</accession>
<keyword evidence="2" id="KW-1185">Reference proteome</keyword>
<dbReference type="RefSeq" id="WP_150971101.1">
    <property type="nucleotide sequence ID" value="NZ_VZDO01000012.1"/>
</dbReference>
<protein>
    <submittedName>
        <fullName evidence="1">Uncharacterized protein</fullName>
    </submittedName>
</protein>
<proteinExistence type="predicted"/>